<keyword evidence="2" id="KW-1185">Reference proteome</keyword>
<gene>
    <name evidence="1" type="ORF">MKI86_08740</name>
</gene>
<reference evidence="1 2" key="1">
    <citation type="submission" date="2022-02" db="EMBL/GenBank/DDBJ databases">
        <title>Shinella B3.7 sp. nov., isolated from Sediment (Zhairuo Island).</title>
        <authorList>
            <person name="Chen G."/>
        </authorList>
    </citation>
    <scope>NUCLEOTIDE SEQUENCE [LARGE SCALE GENOMIC DNA]</scope>
    <source>
        <strain evidence="1 2">B3.7</strain>
    </source>
</reference>
<dbReference type="EMBL" id="JAKVIN010000003">
    <property type="protein sequence ID" value="MCJ8149223.1"/>
    <property type="molecule type" value="Genomic_DNA"/>
</dbReference>
<sequence>MSCPQRLLHSARADGQSRLLRERDGLPSAENAHLAAAARTAAADEDGAVSIAFSRPLSSIGISGRDARLVGAEARLQVEGQGGRAHFDIERCVLVA</sequence>
<organism evidence="1 2">
    <name type="scientific">Shinella sedimenti</name>
    <dbReference type="NCBI Taxonomy" id="2919913"/>
    <lineage>
        <taxon>Bacteria</taxon>
        <taxon>Pseudomonadati</taxon>
        <taxon>Pseudomonadota</taxon>
        <taxon>Alphaproteobacteria</taxon>
        <taxon>Hyphomicrobiales</taxon>
        <taxon>Rhizobiaceae</taxon>
        <taxon>Shinella</taxon>
    </lineage>
</organism>
<proteinExistence type="predicted"/>
<accession>A0ABT0CKT3</accession>
<dbReference type="RefSeq" id="WP_241599981.1">
    <property type="nucleotide sequence ID" value="NZ_JAKVIN010000003.1"/>
</dbReference>
<name>A0ABT0CKT3_9HYPH</name>
<comment type="caution">
    <text evidence="1">The sequence shown here is derived from an EMBL/GenBank/DDBJ whole genome shotgun (WGS) entry which is preliminary data.</text>
</comment>
<evidence type="ECO:0000313" key="1">
    <source>
        <dbReference type="EMBL" id="MCJ8149223.1"/>
    </source>
</evidence>
<dbReference type="Proteomes" id="UP001201844">
    <property type="component" value="Unassembled WGS sequence"/>
</dbReference>
<evidence type="ECO:0000313" key="2">
    <source>
        <dbReference type="Proteomes" id="UP001201844"/>
    </source>
</evidence>
<protein>
    <submittedName>
        <fullName evidence="1">Uncharacterized protein</fullName>
    </submittedName>
</protein>